<dbReference type="Proteomes" id="UP000245202">
    <property type="component" value="Unassembled WGS sequence"/>
</dbReference>
<dbReference type="RefSeq" id="WP_108994239.1">
    <property type="nucleotide sequence ID" value="NZ_BDQX01000231.1"/>
</dbReference>
<gene>
    <name evidence="1" type="ORF">PAT3040_04159</name>
</gene>
<protein>
    <submittedName>
        <fullName evidence="1">Uncharacterized protein</fullName>
    </submittedName>
</protein>
<dbReference type="AlphaFoldDB" id="A0A2R5EV17"/>
<organism evidence="1 2">
    <name type="scientific">Paenibacillus agaridevorans</name>
    <dbReference type="NCBI Taxonomy" id="171404"/>
    <lineage>
        <taxon>Bacteria</taxon>
        <taxon>Bacillati</taxon>
        <taxon>Bacillota</taxon>
        <taxon>Bacilli</taxon>
        <taxon>Bacillales</taxon>
        <taxon>Paenibacillaceae</taxon>
        <taxon>Paenibacillus</taxon>
    </lineage>
</organism>
<dbReference type="EMBL" id="BDQX01000231">
    <property type="protein sequence ID" value="GBG09509.1"/>
    <property type="molecule type" value="Genomic_DNA"/>
</dbReference>
<keyword evidence="2" id="KW-1185">Reference proteome</keyword>
<proteinExistence type="predicted"/>
<evidence type="ECO:0000313" key="1">
    <source>
        <dbReference type="EMBL" id="GBG09509.1"/>
    </source>
</evidence>
<reference evidence="1 2" key="1">
    <citation type="submission" date="2017-08" db="EMBL/GenBank/DDBJ databases">
        <title>Substantial Increase in Enzyme Production by Combined Drug-Resistance Mutations in Paenibacillus agaridevorans.</title>
        <authorList>
            <person name="Tanaka Y."/>
            <person name="Funane K."/>
            <person name="Hosaka T."/>
            <person name="Shiwa Y."/>
            <person name="Fujita N."/>
            <person name="Miyazaki T."/>
            <person name="Yoshikawa H."/>
            <person name="Murakami K."/>
            <person name="Kasahara K."/>
            <person name="Inaoka T."/>
            <person name="Hiraga Y."/>
            <person name="Ochi K."/>
        </authorList>
    </citation>
    <scope>NUCLEOTIDE SEQUENCE [LARGE SCALE GENOMIC DNA]</scope>
    <source>
        <strain evidence="1 2">T-3040</strain>
    </source>
</reference>
<sequence length="110" mass="12523">MSLFGYPATVSHHHSELDDWGRPLPPVVAERAAKVVEEQRLIRNARGEEVQIAYTVHIEGAVPIGFDDYFLYIDQMGAEIRVDVAHYEIRKFLGTDEVKKVIVYGKGKRL</sequence>
<comment type="caution">
    <text evidence="1">The sequence shown here is derived from an EMBL/GenBank/DDBJ whole genome shotgun (WGS) entry which is preliminary data.</text>
</comment>
<name>A0A2R5EV17_9BACL</name>
<accession>A0A2R5EV17</accession>
<evidence type="ECO:0000313" key="2">
    <source>
        <dbReference type="Proteomes" id="UP000245202"/>
    </source>
</evidence>